<proteinExistence type="predicted"/>
<keyword evidence="2" id="KW-1185">Reference proteome</keyword>
<evidence type="ECO:0000313" key="2">
    <source>
        <dbReference type="Proteomes" id="UP001525890"/>
    </source>
</evidence>
<dbReference type="RefSeq" id="WP_368006444.1">
    <property type="nucleotide sequence ID" value="NZ_JAMXFF010000014.1"/>
</dbReference>
<dbReference type="Proteomes" id="UP001525890">
    <property type="component" value="Unassembled WGS sequence"/>
</dbReference>
<evidence type="ECO:0000313" key="1">
    <source>
        <dbReference type="EMBL" id="MCT7966817.1"/>
    </source>
</evidence>
<accession>A0ABT2MTQ2</accession>
<protein>
    <submittedName>
        <fullName evidence="1">Uncharacterized protein</fullName>
    </submittedName>
</protein>
<dbReference type="EMBL" id="JAMXFF010000014">
    <property type="protein sequence ID" value="MCT7966817.1"/>
    <property type="molecule type" value="Genomic_DNA"/>
</dbReference>
<gene>
    <name evidence="1" type="ORF">NG799_10775</name>
</gene>
<organism evidence="1 2">
    <name type="scientific">Laspinema palackyanum D2a</name>
    <dbReference type="NCBI Taxonomy" id="2953684"/>
    <lineage>
        <taxon>Bacteria</taxon>
        <taxon>Bacillati</taxon>
        <taxon>Cyanobacteriota</taxon>
        <taxon>Cyanophyceae</taxon>
        <taxon>Oscillatoriophycideae</taxon>
        <taxon>Oscillatoriales</taxon>
        <taxon>Laspinemataceae</taxon>
        <taxon>Laspinema</taxon>
        <taxon>Laspinema palackyanum</taxon>
    </lineage>
</organism>
<sequence>MPRKLLGIHLICRDGLNVQELGRGRFKSGYWSRISEQSASSAEYLALHNQKNLPSYKQGIIESYERLNDDENRIIFYVKATPEPREWVGLGTGEKGYSWSED</sequence>
<reference evidence="1 2" key="1">
    <citation type="journal article" date="2022" name="Front. Microbiol.">
        <title>High genomic differentiation and limited gene flow indicate recent cryptic speciation within the genus Laspinema (cyanobacteria).</title>
        <authorList>
            <person name="Stanojkovic A."/>
            <person name="Skoupy S."/>
            <person name="Skaloud P."/>
            <person name="Dvorak P."/>
        </authorList>
    </citation>
    <scope>NUCLEOTIDE SEQUENCE [LARGE SCALE GENOMIC DNA]</scope>
    <source>
        <strain evidence="1 2">D2a</strain>
    </source>
</reference>
<name>A0ABT2MTQ2_9CYAN</name>
<comment type="caution">
    <text evidence="1">The sequence shown here is derived from an EMBL/GenBank/DDBJ whole genome shotgun (WGS) entry which is preliminary data.</text>
</comment>